<comment type="catalytic activity">
    <reaction evidence="4">
        <text>a 1-acyl-sn-glycero-3-phosphate + an acyl-CoA = a 1,2-diacyl-sn-glycero-3-phosphate + CoA</text>
        <dbReference type="Rhea" id="RHEA:19709"/>
        <dbReference type="ChEBI" id="CHEBI:57287"/>
        <dbReference type="ChEBI" id="CHEBI:57970"/>
        <dbReference type="ChEBI" id="CHEBI:58342"/>
        <dbReference type="ChEBI" id="CHEBI:58608"/>
        <dbReference type="EC" id="2.3.1.51"/>
    </reaction>
</comment>
<feature type="transmembrane region" description="Helical" evidence="5">
    <location>
        <begin position="6"/>
        <end position="25"/>
    </location>
</feature>
<keyword evidence="4" id="KW-1208">Phospholipid metabolism</keyword>
<dbReference type="PANTHER" id="PTHR10434:SF11">
    <property type="entry name" value="1-ACYL-SN-GLYCEROL-3-PHOSPHATE ACYLTRANSFERASE"/>
    <property type="match status" value="1"/>
</dbReference>
<keyword evidence="5" id="KW-0472">Membrane</keyword>
<proteinExistence type="inferred from homology"/>
<dbReference type="GO" id="GO:0003841">
    <property type="term" value="F:1-acylglycerol-3-phosphate O-acyltransferase activity"/>
    <property type="evidence" value="ECO:0007669"/>
    <property type="project" value="UniProtKB-UniRule"/>
</dbReference>
<dbReference type="InterPro" id="IPR002123">
    <property type="entry name" value="Plipid/glycerol_acylTrfase"/>
</dbReference>
<keyword evidence="4" id="KW-0443">Lipid metabolism</keyword>
<accession>A0A8H7VL70</accession>
<dbReference type="Proteomes" id="UP000646827">
    <property type="component" value="Unassembled WGS sequence"/>
</dbReference>
<name>A0A8H7VL70_9FUNG</name>
<dbReference type="AlphaFoldDB" id="A0A8H7VL70"/>
<keyword evidence="4" id="KW-0444">Lipid biosynthesis</keyword>
<sequence>MLLSISSVTNNTAVSIAAAALFILNRRRNGGFYYRSMANIVCLAASASCGMVFAILLRMIGRPDLINWMSTRLYYYLFSFFTGLYIEVEGHDYLLNTGSKVIVCNHQSSLDMAFGGGVIPKATSVVAKKALKFYPILGWYLALSNAVFLDRGNRDNAIKAAKRAAQDIHKKKTSVWIFPEGTRSYGPEIKLLPFKKGAFYMAVQARVPIVPVVMENYNKFYDSKSRQFKSGIVHVKVLPPVPTTDIPEDSEAIDKLTNQIRNDMLKTLKELEGIQVDEEKPALHYDNKL</sequence>
<dbReference type="NCBIfam" id="TIGR00530">
    <property type="entry name" value="AGP_acyltrn"/>
    <property type="match status" value="1"/>
</dbReference>
<dbReference type="EC" id="2.3.1.51" evidence="4"/>
<dbReference type="GO" id="GO:0016020">
    <property type="term" value="C:membrane"/>
    <property type="evidence" value="ECO:0007669"/>
    <property type="project" value="InterPro"/>
</dbReference>
<dbReference type="OrthoDB" id="202234at2759"/>
<reference evidence="7 8" key="1">
    <citation type="submission" date="2020-12" db="EMBL/GenBank/DDBJ databases">
        <title>Metabolic potential, ecology and presence of endohyphal bacteria is reflected in genomic diversity of Mucoromycotina.</title>
        <authorList>
            <person name="Muszewska A."/>
            <person name="Okrasinska A."/>
            <person name="Steczkiewicz K."/>
            <person name="Drgas O."/>
            <person name="Orlowska M."/>
            <person name="Perlinska-Lenart U."/>
            <person name="Aleksandrzak-Piekarczyk T."/>
            <person name="Szatraj K."/>
            <person name="Zielenkiewicz U."/>
            <person name="Pilsyk S."/>
            <person name="Malc E."/>
            <person name="Mieczkowski P."/>
            <person name="Kruszewska J.S."/>
            <person name="Biernat P."/>
            <person name="Pawlowska J."/>
        </authorList>
    </citation>
    <scope>NUCLEOTIDE SEQUENCE [LARGE SCALE GENOMIC DNA]</scope>
    <source>
        <strain evidence="7 8">CBS 142.35</strain>
    </source>
</reference>
<dbReference type="GO" id="GO:0006654">
    <property type="term" value="P:phosphatidic acid biosynthetic process"/>
    <property type="evidence" value="ECO:0007669"/>
    <property type="project" value="TreeGrafter"/>
</dbReference>
<comment type="domain">
    <text evidence="4">The HXXXXD motif is essential for acyltransferase activity and may constitute the binding site for the phosphate moiety of the glycerol-3-phosphate.</text>
</comment>
<evidence type="ECO:0000256" key="1">
    <source>
        <dbReference type="ARBA" id="ARBA00008655"/>
    </source>
</evidence>
<dbReference type="EMBL" id="JAEPRB010000071">
    <property type="protein sequence ID" value="KAG2222967.1"/>
    <property type="molecule type" value="Genomic_DNA"/>
</dbReference>
<dbReference type="CDD" id="cd07989">
    <property type="entry name" value="LPLAT_AGPAT-like"/>
    <property type="match status" value="1"/>
</dbReference>
<dbReference type="PANTHER" id="PTHR10434">
    <property type="entry name" value="1-ACYL-SN-GLYCEROL-3-PHOSPHATE ACYLTRANSFERASE"/>
    <property type="match status" value="1"/>
</dbReference>
<keyword evidence="4" id="KW-0594">Phospholipid biosynthesis</keyword>
<dbReference type="SUPFAM" id="SSF69593">
    <property type="entry name" value="Glycerol-3-phosphate (1)-acyltransferase"/>
    <property type="match status" value="1"/>
</dbReference>
<evidence type="ECO:0000256" key="2">
    <source>
        <dbReference type="ARBA" id="ARBA00022679"/>
    </source>
</evidence>
<dbReference type="GO" id="GO:0005783">
    <property type="term" value="C:endoplasmic reticulum"/>
    <property type="evidence" value="ECO:0007669"/>
    <property type="project" value="TreeGrafter"/>
</dbReference>
<evidence type="ECO:0000313" key="8">
    <source>
        <dbReference type="Proteomes" id="UP000646827"/>
    </source>
</evidence>
<comment type="similarity">
    <text evidence="1 4">Belongs to the 1-acyl-sn-glycerol-3-phosphate acyltransferase family.</text>
</comment>
<keyword evidence="5" id="KW-1133">Transmembrane helix</keyword>
<dbReference type="InterPro" id="IPR004552">
    <property type="entry name" value="AGP_acyltrans"/>
</dbReference>
<keyword evidence="8" id="KW-1185">Reference proteome</keyword>
<dbReference type="Pfam" id="PF01553">
    <property type="entry name" value="Acyltransferase"/>
    <property type="match status" value="1"/>
</dbReference>
<feature type="transmembrane region" description="Helical" evidence="5">
    <location>
        <begin position="37"/>
        <end position="61"/>
    </location>
</feature>
<evidence type="ECO:0000256" key="3">
    <source>
        <dbReference type="ARBA" id="ARBA00023315"/>
    </source>
</evidence>
<keyword evidence="2 4" id="KW-0808">Transferase</keyword>
<evidence type="ECO:0000313" key="7">
    <source>
        <dbReference type="EMBL" id="KAG2222967.1"/>
    </source>
</evidence>
<evidence type="ECO:0000256" key="5">
    <source>
        <dbReference type="SAM" id="Phobius"/>
    </source>
</evidence>
<organism evidence="7 8">
    <name type="scientific">Circinella minor</name>
    <dbReference type="NCBI Taxonomy" id="1195481"/>
    <lineage>
        <taxon>Eukaryota</taxon>
        <taxon>Fungi</taxon>
        <taxon>Fungi incertae sedis</taxon>
        <taxon>Mucoromycota</taxon>
        <taxon>Mucoromycotina</taxon>
        <taxon>Mucoromycetes</taxon>
        <taxon>Mucorales</taxon>
        <taxon>Lichtheimiaceae</taxon>
        <taxon>Circinella</taxon>
    </lineage>
</organism>
<dbReference type="SMART" id="SM00563">
    <property type="entry name" value="PlsC"/>
    <property type="match status" value="1"/>
</dbReference>
<protein>
    <recommendedName>
        <fullName evidence="4">1-acyl-sn-glycerol-3-phosphate acyltransferase</fullName>
        <ecNumber evidence="4">2.3.1.51</ecNumber>
    </recommendedName>
</protein>
<keyword evidence="5" id="KW-0812">Transmembrane</keyword>
<evidence type="ECO:0000256" key="4">
    <source>
        <dbReference type="RuleBase" id="RU361267"/>
    </source>
</evidence>
<gene>
    <name evidence="7" type="ORF">INT45_012945</name>
</gene>
<keyword evidence="3 4" id="KW-0012">Acyltransferase</keyword>
<comment type="caution">
    <text evidence="7">The sequence shown here is derived from an EMBL/GenBank/DDBJ whole genome shotgun (WGS) entry which is preliminary data.</text>
</comment>
<feature type="domain" description="Phospholipid/glycerol acyltransferase" evidence="6">
    <location>
        <begin position="100"/>
        <end position="217"/>
    </location>
</feature>
<evidence type="ECO:0000259" key="6">
    <source>
        <dbReference type="SMART" id="SM00563"/>
    </source>
</evidence>